<dbReference type="InterPro" id="IPR025542">
    <property type="entry name" value="YacH"/>
</dbReference>
<dbReference type="GO" id="GO:0008270">
    <property type="term" value="F:zinc ion binding"/>
    <property type="evidence" value="ECO:0007669"/>
    <property type="project" value="TreeGrafter"/>
</dbReference>
<protein>
    <recommendedName>
        <fullName evidence="1">UVR domain-containing protein</fullName>
    </recommendedName>
</protein>
<dbReference type="InterPro" id="IPR001943">
    <property type="entry name" value="UVR_dom"/>
</dbReference>
<evidence type="ECO:0000259" key="1">
    <source>
        <dbReference type="PROSITE" id="PS50151"/>
    </source>
</evidence>
<name>X1QTJ1_9ZZZZ</name>
<dbReference type="GO" id="GO:0005507">
    <property type="term" value="F:copper ion binding"/>
    <property type="evidence" value="ECO:0007669"/>
    <property type="project" value="TreeGrafter"/>
</dbReference>
<dbReference type="EMBL" id="BARV01024542">
    <property type="protein sequence ID" value="GAI46589.1"/>
    <property type="molecule type" value="Genomic_DNA"/>
</dbReference>
<dbReference type="GO" id="GO:0046870">
    <property type="term" value="F:cadmium ion binding"/>
    <property type="evidence" value="ECO:0007669"/>
    <property type="project" value="TreeGrafter"/>
</dbReference>
<dbReference type="PANTHER" id="PTHR38430">
    <property type="entry name" value="PROTEIN-ARGININE KINASE ACTIVATOR PROTEIN"/>
    <property type="match status" value="1"/>
</dbReference>
<dbReference type="AlphaFoldDB" id="X1QTJ1"/>
<accession>X1QTJ1</accession>
<reference evidence="2" key="1">
    <citation type="journal article" date="2014" name="Front. Microbiol.">
        <title>High frequency of phylogenetically diverse reductive dehalogenase-homologous genes in deep subseafloor sedimentary metagenomes.</title>
        <authorList>
            <person name="Kawai M."/>
            <person name="Futagami T."/>
            <person name="Toyoda A."/>
            <person name="Takaki Y."/>
            <person name="Nishi S."/>
            <person name="Hori S."/>
            <person name="Arai W."/>
            <person name="Tsubouchi T."/>
            <person name="Morono Y."/>
            <person name="Uchiyama I."/>
            <person name="Ito T."/>
            <person name="Fujiyama A."/>
            <person name="Inagaki F."/>
            <person name="Takami H."/>
        </authorList>
    </citation>
    <scope>NUCLEOTIDE SEQUENCE</scope>
    <source>
        <strain evidence="2">Expedition CK06-06</strain>
    </source>
</reference>
<organism evidence="2">
    <name type="scientific">marine sediment metagenome</name>
    <dbReference type="NCBI Taxonomy" id="412755"/>
    <lineage>
        <taxon>unclassified sequences</taxon>
        <taxon>metagenomes</taxon>
        <taxon>ecological metagenomes</taxon>
    </lineage>
</organism>
<proteinExistence type="predicted"/>
<dbReference type="GO" id="GO:1990169">
    <property type="term" value="P:stress response to copper ion"/>
    <property type="evidence" value="ECO:0007669"/>
    <property type="project" value="TreeGrafter"/>
</dbReference>
<sequence>MHMQCQICKKNEATIHLTEITDGVRTEMHICELCAQEEGIAVKSQIPINELISSLLAVQPADDELFGDSEQKLSCPRCGFTWEQFRKDGLLGCPYDYEVFENILLPLIEKAHNNKTTHRGKVPSKTPADAKKQIQLLTLHQQLEAAIQNEDYELAAKLRDKINSRKERGKSKK</sequence>
<dbReference type="Gene3D" id="4.10.860.10">
    <property type="entry name" value="UVR domain"/>
    <property type="match status" value="1"/>
</dbReference>
<gene>
    <name evidence="2" type="ORF">S06H3_40042</name>
</gene>
<dbReference type="PANTHER" id="PTHR38430:SF1">
    <property type="entry name" value="PROTEIN-ARGININE KINASE ACTIVATOR PROTEIN"/>
    <property type="match status" value="1"/>
</dbReference>
<dbReference type="GO" id="GO:0050897">
    <property type="term" value="F:cobalt ion binding"/>
    <property type="evidence" value="ECO:0007669"/>
    <property type="project" value="TreeGrafter"/>
</dbReference>
<dbReference type="PIRSF" id="PIRSF015034">
    <property type="entry name" value="YacH"/>
    <property type="match status" value="1"/>
</dbReference>
<dbReference type="GO" id="GO:1990170">
    <property type="term" value="P:stress response to cadmium ion"/>
    <property type="evidence" value="ECO:0007669"/>
    <property type="project" value="TreeGrafter"/>
</dbReference>
<comment type="caution">
    <text evidence="2">The sequence shown here is derived from an EMBL/GenBank/DDBJ whole genome shotgun (WGS) entry which is preliminary data.</text>
</comment>
<evidence type="ECO:0000313" key="2">
    <source>
        <dbReference type="EMBL" id="GAI46589.1"/>
    </source>
</evidence>
<feature type="domain" description="UVR" evidence="1">
    <location>
        <begin position="133"/>
        <end position="168"/>
    </location>
</feature>
<dbReference type="Pfam" id="PF02151">
    <property type="entry name" value="UVR"/>
    <property type="match status" value="1"/>
</dbReference>
<dbReference type="PROSITE" id="PS50151">
    <property type="entry name" value="UVR"/>
    <property type="match status" value="1"/>
</dbReference>